<evidence type="ECO:0000313" key="3">
    <source>
        <dbReference type="Proteomes" id="UP000070133"/>
    </source>
</evidence>
<keyword evidence="3" id="KW-1185">Reference proteome</keyword>
<feature type="signal peptide" evidence="1">
    <location>
        <begin position="1"/>
        <end position="22"/>
    </location>
</feature>
<keyword evidence="1" id="KW-0732">Signal</keyword>
<protein>
    <recommendedName>
        <fullName evidence="4">Cytochrome P450</fullName>
    </recommendedName>
</protein>
<evidence type="ECO:0008006" key="4">
    <source>
        <dbReference type="Google" id="ProtNLM"/>
    </source>
</evidence>
<dbReference type="Proteomes" id="UP000070133">
    <property type="component" value="Unassembled WGS sequence"/>
</dbReference>
<proteinExistence type="predicted"/>
<comment type="caution">
    <text evidence="2">The sequence shown here is derived from an EMBL/GenBank/DDBJ whole genome shotgun (WGS) entry which is preliminary data.</text>
</comment>
<dbReference type="SUPFAM" id="SSF48264">
    <property type="entry name" value="Cytochrome P450"/>
    <property type="match status" value="1"/>
</dbReference>
<sequence>MPYSGTLVLACVAAAFLAQSPGNSFNRIPDPWIVKFSNIRVKLAVISGRCIKYIDALHKMYGPFVRISPDEIAVNDLKAIKRIHGIGSGFEKSPWYDTTVAMARPTPFTMTDGKSHAARRKLFGPRTQQV</sequence>
<dbReference type="InterPro" id="IPR036396">
    <property type="entry name" value="Cyt_P450_sf"/>
</dbReference>
<evidence type="ECO:0000313" key="2">
    <source>
        <dbReference type="EMBL" id="KXS94891.1"/>
    </source>
</evidence>
<gene>
    <name evidence="2" type="ORF">AC578_1677</name>
</gene>
<dbReference type="GO" id="GO:0004497">
    <property type="term" value="F:monooxygenase activity"/>
    <property type="evidence" value="ECO:0007669"/>
    <property type="project" value="InterPro"/>
</dbReference>
<dbReference type="GO" id="GO:0005506">
    <property type="term" value="F:iron ion binding"/>
    <property type="evidence" value="ECO:0007669"/>
    <property type="project" value="InterPro"/>
</dbReference>
<organism evidence="2 3">
    <name type="scientific">Pseudocercospora eumusae</name>
    <dbReference type="NCBI Taxonomy" id="321146"/>
    <lineage>
        <taxon>Eukaryota</taxon>
        <taxon>Fungi</taxon>
        <taxon>Dikarya</taxon>
        <taxon>Ascomycota</taxon>
        <taxon>Pezizomycotina</taxon>
        <taxon>Dothideomycetes</taxon>
        <taxon>Dothideomycetidae</taxon>
        <taxon>Mycosphaerellales</taxon>
        <taxon>Mycosphaerellaceae</taxon>
        <taxon>Pseudocercospora</taxon>
    </lineage>
</organism>
<dbReference type="STRING" id="321146.A0A139GXI1"/>
<feature type="chain" id="PRO_5007806274" description="Cytochrome P450" evidence="1">
    <location>
        <begin position="23"/>
        <end position="130"/>
    </location>
</feature>
<reference evidence="2 3" key="1">
    <citation type="submission" date="2015-07" db="EMBL/GenBank/DDBJ databases">
        <title>Comparative genomics of the Sigatoka disease complex on banana suggests a link between parallel evolutionary changes in Pseudocercospora fijiensis and Pseudocercospora eumusae and increased virulence on the banana host.</title>
        <authorList>
            <person name="Chang T.-C."/>
            <person name="Salvucci A."/>
            <person name="Crous P.W."/>
            <person name="Stergiopoulos I."/>
        </authorList>
    </citation>
    <scope>NUCLEOTIDE SEQUENCE [LARGE SCALE GENOMIC DNA]</scope>
    <source>
        <strain evidence="2 3">CBS 114824</strain>
    </source>
</reference>
<dbReference type="GO" id="GO:0020037">
    <property type="term" value="F:heme binding"/>
    <property type="evidence" value="ECO:0007669"/>
    <property type="project" value="InterPro"/>
</dbReference>
<name>A0A139GXI1_9PEZI</name>
<dbReference type="EMBL" id="LFZN01000249">
    <property type="protein sequence ID" value="KXS94891.1"/>
    <property type="molecule type" value="Genomic_DNA"/>
</dbReference>
<dbReference type="AlphaFoldDB" id="A0A139GXI1"/>
<dbReference type="OrthoDB" id="3934656at2759"/>
<dbReference type="GO" id="GO:0016705">
    <property type="term" value="F:oxidoreductase activity, acting on paired donors, with incorporation or reduction of molecular oxygen"/>
    <property type="evidence" value="ECO:0007669"/>
    <property type="project" value="InterPro"/>
</dbReference>
<evidence type="ECO:0000256" key="1">
    <source>
        <dbReference type="SAM" id="SignalP"/>
    </source>
</evidence>
<dbReference type="Gene3D" id="1.10.630.10">
    <property type="entry name" value="Cytochrome P450"/>
    <property type="match status" value="1"/>
</dbReference>
<accession>A0A139GXI1</accession>